<proteinExistence type="predicted"/>
<reference evidence="1" key="1">
    <citation type="journal article" date="2021" name="New Phytol.">
        <title>Evolutionary innovations through gain and loss of genes in the ectomycorrhizal Boletales.</title>
        <authorList>
            <person name="Wu G."/>
            <person name="Miyauchi S."/>
            <person name="Morin E."/>
            <person name="Kuo A."/>
            <person name="Drula E."/>
            <person name="Varga T."/>
            <person name="Kohler A."/>
            <person name="Feng B."/>
            <person name="Cao Y."/>
            <person name="Lipzen A."/>
            <person name="Daum C."/>
            <person name="Hundley H."/>
            <person name="Pangilinan J."/>
            <person name="Johnson J."/>
            <person name="Barry K."/>
            <person name="LaButti K."/>
            <person name="Ng V."/>
            <person name="Ahrendt S."/>
            <person name="Min B."/>
            <person name="Choi I.G."/>
            <person name="Park H."/>
            <person name="Plett J.M."/>
            <person name="Magnuson J."/>
            <person name="Spatafora J.W."/>
            <person name="Nagy L.G."/>
            <person name="Henrissat B."/>
            <person name="Grigoriev I.V."/>
            <person name="Yang Z.L."/>
            <person name="Xu J."/>
            <person name="Martin F.M."/>
        </authorList>
    </citation>
    <scope>NUCLEOTIDE SEQUENCE</scope>
    <source>
        <strain evidence="1">ATCC 28755</strain>
    </source>
</reference>
<dbReference type="EMBL" id="MU268074">
    <property type="protein sequence ID" value="KAH7906075.1"/>
    <property type="molecule type" value="Genomic_DNA"/>
</dbReference>
<comment type="caution">
    <text evidence="1">The sequence shown here is derived from an EMBL/GenBank/DDBJ whole genome shotgun (WGS) entry which is preliminary data.</text>
</comment>
<gene>
    <name evidence="1" type="ORF">BJ138DRAFT_1163495</name>
</gene>
<keyword evidence="2" id="KW-1185">Reference proteome</keyword>
<evidence type="ECO:0000313" key="2">
    <source>
        <dbReference type="Proteomes" id="UP000790377"/>
    </source>
</evidence>
<protein>
    <submittedName>
        <fullName evidence="1">Uncharacterized protein</fullName>
    </submittedName>
</protein>
<evidence type="ECO:0000313" key="1">
    <source>
        <dbReference type="EMBL" id="KAH7906075.1"/>
    </source>
</evidence>
<organism evidence="1 2">
    <name type="scientific">Hygrophoropsis aurantiaca</name>
    <dbReference type="NCBI Taxonomy" id="72124"/>
    <lineage>
        <taxon>Eukaryota</taxon>
        <taxon>Fungi</taxon>
        <taxon>Dikarya</taxon>
        <taxon>Basidiomycota</taxon>
        <taxon>Agaricomycotina</taxon>
        <taxon>Agaricomycetes</taxon>
        <taxon>Agaricomycetidae</taxon>
        <taxon>Boletales</taxon>
        <taxon>Coniophorineae</taxon>
        <taxon>Hygrophoropsidaceae</taxon>
        <taxon>Hygrophoropsis</taxon>
    </lineage>
</organism>
<name>A0ACB7ZYD2_9AGAM</name>
<sequence>MADPALTIQELQAMQKISYVAAAAGALVVYDQALAFSQEVDYIWNRWWSFTTALYLIARYSGSLSVIGLTAEAMCINWTYSDMNIYLISNWAANILPLAMQAILVIRIYALFNRSKKVLIFMSTFYALQATATLVMTGLSFNKWAVHDFIVGISPAIGSVTQSVDYDFNSSAYIPVRDSTIVSVVFDSVLLFFALWAFVRHALEEKTLDGGWSINVFVRTLVADQSVYFVCFQTWMAFILATNYTTDTFIDGILIGAVNVLTALAVVAGPRMVISLRAIENNTRGEGVILGSNLGTIQFAIREPPTQLERVMVIGGGFRATDEDCEY</sequence>
<accession>A0ACB7ZYD2</accession>
<dbReference type="Proteomes" id="UP000790377">
    <property type="component" value="Unassembled WGS sequence"/>
</dbReference>